<dbReference type="AlphaFoldDB" id="A0A833VKT4"/>
<evidence type="ECO:0000313" key="3">
    <source>
        <dbReference type="Proteomes" id="UP000623129"/>
    </source>
</evidence>
<dbReference type="Proteomes" id="UP000623129">
    <property type="component" value="Unassembled WGS sequence"/>
</dbReference>
<comment type="caution">
    <text evidence="2">The sequence shown here is derived from an EMBL/GenBank/DDBJ whole genome shotgun (WGS) entry which is preliminary data.</text>
</comment>
<keyword evidence="3" id="KW-1185">Reference proteome</keyword>
<dbReference type="GO" id="GO:0005634">
    <property type="term" value="C:nucleus"/>
    <property type="evidence" value="ECO:0007669"/>
    <property type="project" value="TreeGrafter"/>
</dbReference>
<feature type="domain" description="Calmodulin binding protein central" evidence="1">
    <location>
        <begin position="1"/>
        <end position="65"/>
    </location>
</feature>
<dbReference type="InterPro" id="IPR046830">
    <property type="entry name" value="Calmod_bind_M"/>
</dbReference>
<sequence>MPNDDVWRLEKIAKDGKYHQRLKNNNINIVQDFLKLFKANPSELKEILKMSTNAWNKVVKHAQTCPTELNNADLRTRPHGTVIGAYGNGAESEAGAVPIIYSSFSSYLVGSAPDVDFWSPDY</sequence>
<dbReference type="GO" id="GO:0043565">
    <property type="term" value="F:sequence-specific DNA binding"/>
    <property type="evidence" value="ECO:0007669"/>
    <property type="project" value="TreeGrafter"/>
</dbReference>
<dbReference type="PANTHER" id="PTHR31713:SF14">
    <property type="entry name" value="CALMODULIN-BINDING PROTEIN 60 A"/>
    <property type="match status" value="1"/>
</dbReference>
<dbReference type="GO" id="GO:0003700">
    <property type="term" value="F:DNA-binding transcription factor activity"/>
    <property type="evidence" value="ECO:0007669"/>
    <property type="project" value="TreeGrafter"/>
</dbReference>
<name>A0A833VKT4_9POAL</name>
<gene>
    <name evidence="2" type="ORF">FCM35_KLT07296</name>
</gene>
<dbReference type="EMBL" id="SWLB01000017">
    <property type="protein sequence ID" value="KAF3327178.1"/>
    <property type="molecule type" value="Genomic_DNA"/>
</dbReference>
<dbReference type="GO" id="GO:0080142">
    <property type="term" value="P:regulation of salicylic acid biosynthetic process"/>
    <property type="evidence" value="ECO:0007669"/>
    <property type="project" value="TreeGrafter"/>
</dbReference>
<dbReference type="Pfam" id="PF20451">
    <property type="entry name" value="Calmod_bind_M"/>
    <property type="match status" value="1"/>
</dbReference>
<reference evidence="2" key="1">
    <citation type="submission" date="2020-01" db="EMBL/GenBank/DDBJ databases">
        <title>Genome sequence of Kobresia littledalei, the first chromosome-level genome in the family Cyperaceae.</title>
        <authorList>
            <person name="Qu G."/>
        </authorList>
    </citation>
    <scope>NUCLEOTIDE SEQUENCE</scope>
    <source>
        <strain evidence="2">C.B.Clarke</strain>
        <tissue evidence="2">Leaf</tissue>
    </source>
</reference>
<dbReference type="PANTHER" id="PTHR31713">
    <property type="entry name" value="OS02G0177800 PROTEIN"/>
    <property type="match status" value="1"/>
</dbReference>
<evidence type="ECO:0000259" key="1">
    <source>
        <dbReference type="Pfam" id="PF20451"/>
    </source>
</evidence>
<dbReference type="GO" id="GO:0005516">
    <property type="term" value="F:calmodulin binding"/>
    <property type="evidence" value="ECO:0007669"/>
    <property type="project" value="InterPro"/>
</dbReference>
<organism evidence="2 3">
    <name type="scientific">Carex littledalei</name>
    <dbReference type="NCBI Taxonomy" id="544730"/>
    <lineage>
        <taxon>Eukaryota</taxon>
        <taxon>Viridiplantae</taxon>
        <taxon>Streptophyta</taxon>
        <taxon>Embryophyta</taxon>
        <taxon>Tracheophyta</taxon>
        <taxon>Spermatophyta</taxon>
        <taxon>Magnoliopsida</taxon>
        <taxon>Liliopsida</taxon>
        <taxon>Poales</taxon>
        <taxon>Cyperaceae</taxon>
        <taxon>Cyperoideae</taxon>
        <taxon>Cariceae</taxon>
        <taxon>Carex</taxon>
        <taxon>Carex subgen. Euthyceras</taxon>
    </lineage>
</organism>
<proteinExistence type="predicted"/>
<dbReference type="InterPro" id="IPR012416">
    <property type="entry name" value="CBP60"/>
</dbReference>
<evidence type="ECO:0000313" key="2">
    <source>
        <dbReference type="EMBL" id="KAF3327178.1"/>
    </source>
</evidence>
<accession>A0A833VKT4</accession>
<dbReference type="OrthoDB" id="988213at2759"/>
<protein>
    <submittedName>
        <fullName evidence="2">Protein SAR DEFICIENT 1</fullName>
    </submittedName>
</protein>